<reference evidence="2 3" key="1">
    <citation type="submission" date="2018-12" db="EMBL/GenBank/DDBJ databases">
        <title>Bacillus yapensis draft genome sequence.</title>
        <authorList>
            <person name="Yu L."/>
            <person name="Xu X."/>
            <person name="Tang X."/>
        </authorList>
    </citation>
    <scope>NUCLEOTIDE SEQUENCE [LARGE SCALE GENOMIC DNA]</scope>
    <source>
        <strain evidence="2 3">XXST-01</strain>
    </source>
</reference>
<comment type="caution">
    <text evidence="2">The sequence shown here is derived from an EMBL/GenBank/DDBJ whole genome shotgun (WGS) entry which is preliminary data.</text>
</comment>
<evidence type="ECO:0008006" key="4">
    <source>
        <dbReference type="Google" id="ProtNLM"/>
    </source>
</evidence>
<evidence type="ECO:0000313" key="2">
    <source>
        <dbReference type="EMBL" id="RTR35605.1"/>
    </source>
</evidence>
<dbReference type="EMBL" id="RXNT01000002">
    <property type="protein sequence ID" value="RTR35605.1"/>
    <property type="molecule type" value="Genomic_DNA"/>
</dbReference>
<proteinExistence type="predicted"/>
<dbReference type="Proteomes" id="UP000271374">
    <property type="component" value="Unassembled WGS sequence"/>
</dbReference>
<evidence type="ECO:0000256" key="1">
    <source>
        <dbReference type="SAM" id="MobiDB-lite"/>
    </source>
</evidence>
<dbReference type="AlphaFoldDB" id="A0A3S0IJJ5"/>
<feature type="compositionally biased region" description="Basic and acidic residues" evidence="1">
    <location>
        <begin position="46"/>
        <end position="90"/>
    </location>
</feature>
<dbReference type="RefSeq" id="WP_126405996.1">
    <property type="nucleotide sequence ID" value="NZ_RXNT01000002.1"/>
</dbReference>
<accession>A0A3S0IJJ5</accession>
<dbReference type="OrthoDB" id="2476294at2"/>
<sequence>MSLKAIEMQVALPRTLDAQKLQEQMQQRGQLQTDFSAENVKKEEIKKEHTVLKQEQKDIARFQKERNQEHHSGDRGEKKDKEHQQKEKHPYKGTRVDFSG</sequence>
<organism evidence="2 3">
    <name type="scientific">Bacillus yapensis</name>
    <dbReference type="NCBI Taxonomy" id="2492960"/>
    <lineage>
        <taxon>Bacteria</taxon>
        <taxon>Bacillati</taxon>
        <taxon>Bacillota</taxon>
        <taxon>Bacilli</taxon>
        <taxon>Bacillales</taxon>
        <taxon>Bacillaceae</taxon>
        <taxon>Bacillus</taxon>
    </lineage>
</organism>
<evidence type="ECO:0000313" key="3">
    <source>
        <dbReference type="Proteomes" id="UP000271374"/>
    </source>
</evidence>
<feature type="region of interest" description="Disordered" evidence="1">
    <location>
        <begin position="46"/>
        <end position="100"/>
    </location>
</feature>
<keyword evidence="3" id="KW-1185">Reference proteome</keyword>
<name>A0A3S0IJJ5_9BACI</name>
<gene>
    <name evidence="2" type="ORF">EKG37_02950</name>
</gene>
<protein>
    <recommendedName>
        <fullName evidence="4">RNA polymerase subunit sigma</fullName>
    </recommendedName>
</protein>